<dbReference type="EMBL" id="LGRX02034018">
    <property type="protein sequence ID" value="KAK3239136.1"/>
    <property type="molecule type" value="Genomic_DNA"/>
</dbReference>
<name>A0AAE0ESP0_9CHLO</name>
<dbReference type="SMART" id="SM00913">
    <property type="entry name" value="IBN_N"/>
    <property type="match status" value="1"/>
</dbReference>
<dbReference type="Pfam" id="PF13513">
    <property type="entry name" value="HEAT_EZ"/>
    <property type="match status" value="1"/>
</dbReference>
<dbReference type="InterPro" id="IPR040122">
    <property type="entry name" value="Importin_beta"/>
</dbReference>
<dbReference type="InterPro" id="IPR057672">
    <property type="entry name" value="TPR_IPO4/5"/>
</dbReference>
<evidence type="ECO:0000313" key="11">
    <source>
        <dbReference type="Proteomes" id="UP001190700"/>
    </source>
</evidence>
<reference evidence="10 11" key="1">
    <citation type="journal article" date="2015" name="Genome Biol. Evol.">
        <title>Comparative Genomics of a Bacterivorous Green Alga Reveals Evolutionary Causalities and Consequences of Phago-Mixotrophic Mode of Nutrition.</title>
        <authorList>
            <person name="Burns J.A."/>
            <person name="Paasch A."/>
            <person name="Narechania A."/>
            <person name="Kim E."/>
        </authorList>
    </citation>
    <scope>NUCLEOTIDE SEQUENCE [LARGE SCALE GENOMIC DNA]</scope>
    <source>
        <strain evidence="10 11">PLY_AMNH</strain>
    </source>
</reference>
<dbReference type="GO" id="GO:0031267">
    <property type="term" value="F:small GTPase binding"/>
    <property type="evidence" value="ECO:0007669"/>
    <property type="project" value="InterPro"/>
</dbReference>
<evidence type="ECO:0000313" key="10">
    <source>
        <dbReference type="EMBL" id="KAK3239136.1"/>
    </source>
</evidence>
<comment type="subcellular location">
    <subcellularLocation>
        <location evidence="2">Cytoplasm</location>
    </subcellularLocation>
    <subcellularLocation>
        <location evidence="1">Nucleus</location>
    </subcellularLocation>
</comment>
<keyword evidence="6" id="KW-0653">Protein transport</keyword>
<dbReference type="InterPro" id="IPR011989">
    <property type="entry name" value="ARM-like"/>
</dbReference>
<dbReference type="GO" id="GO:0005737">
    <property type="term" value="C:cytoplasm"/>
    <property type="evidence" value="ECO:0007669"/>
    <property type="project" value="UniProtKB-SubCell"/>
</dbReference>
<dbReference type="InterPro" id="IPR021133">
    <property type="entry name" value="HEAT_type_2"/>
</dbReference>
<dbReference type="InterPro" id="IPR001494">
    <property type="entry name" value="Importin-beta_N"/>
</dbReference>
<comment type="caution">
    <text evidence="10">The sequence shown here is derived from an EMBL/GenBank/DDBJ whole genome shotgun (WGS) entry which is preliminary data.</text>
</comment>
<dbReference type="InterPro" id="IPR034085">
    <property type="entry name" value="TOG"/>
</dbReference>
<dbReference type="AlphaFoldDB" id="A0AAE0ESP0"/>
<organism evidence="10 11">
    <name type="scientific">Cymbomonas tetramitiformis</name>
    <dbReference type="NCBI Taxonomy" id="36881"/>
    <lineage>
        <taxon>Eukaryota</taxon>
        <taxon>Viridiplantae</taxon>
        <taxon>Chlorophyta</taxon>
        <taxon>Pyramimonadophyceae</taxon>
        <taxon>Pyramimonadales</taxon>
        <taxon>Pyramimonadaceae</taxon>
        <taxon>Cymbomonas</taxon>
    </lineage>
</organism>
<keyword evidence="4" id="KW-0963">Cytoplasm</keyword>
<dbReference type="Pfam" id="PF03810">
    <property type="entry name" value="IBN_N"/>
    <property type="match status" value="1"/>
</dbReference>
<dbReference type="InterPro" id="IPR016024">
    <property type="entry name" value="ARM-type_fold"/>
</dbReference>
<keyword evidence="7" id="KW-0539">Nucleus</keyword>
<evidence type="ECO:0000256" key="7">
    <source>
        <dbReference type="ARBA" id="ARBA00023242"/>
    </source>
</evidence>
<dbReference type="Gene3D" id="1.25.10.10">
    <property type="entry name" value="Leucine-rich Repeat Variant"/>
    <property type="match status" value="1"/>
</dbReference>
<protein>
    <recommendedName>
        <fullName evidence="9">Importin N-terminal domain-containing protein</fullName>
    </recommendedName>
</protein>
<keyword evidence="5" id="KW-0677">Repeat</keyword>
<dbReference type="PANTHER" id="PTHR10527">
    <property type="entry name" value="IMPORTIN BETA"/>
    <property type="match status" value="1"/>
</dbReference>
<sequence>MDAQQKAELSVTLAQALVTDNEVRQQAEEKIKIAAKNPAIVPALLEFLHSSPEPPVRHLAALILRKRITQHWMKLGREVQDQAKAVLLDNIVKETTGTVRRAVSDVVGVIAKHAVPAGEWPGLLEFLHQCTQSSQEEHREVALVLFCSLAENIPDVLSGHFTTLQGIFLRGLGDSAPSVRRAALNSVMALLELTGNSEEEYKLVRDLVHPIVQVTRACLETGDEETAIKAFEMLNEIVEGPSKIINPVLPNLVQFCLEVAGNTTLDLNTRQMPVELLGQLGVSKPKQLVRMKLIGPVITAMCMLSAEPRPEDFGDDDFQLPACKFAPPILDMIGQHVAAKHVTGTVLQFYQNAIGSSNFNERRAALSSVAVVAEGCAEMMRKVLKELLPGVMSCLTSDASEEVRAMSAFTLSQFAMFLQPEIVNMHAAVLPGLFNSLRDPAADVQEKVLEAVEIFCDHLEGDAVVPYMAPLMELLMHVVKVGAKKEIQLMALVATCSVAKSGGSSFAPYMPGLISVLQMCMSITQPEMLTIRAQAIDCFGLLLTTESGAAALQPSLPALLQVAVEGFALGHAGLREFTHSFFGHAVEAMKDEFAPYLSHVMHLALQTLQTDDGNIFEDSEQSNPDIVAAVRNAVGDSDDSDDEEGGNRNSVSIRTGIMDEKAAATHLVGKCAEACPTLFGPYVETMFPIMKKMAGYFHEVPHPATSVDSWHGMRRLVAEVLKAQFCQYLRPSSVNT</sequence>
<evidence type="ECO:0000256" key="3">
    <source>
        <dbReference type="ARBA" id="ARBA00022448"/>
    </source>
</evidence>
<dbReference type="PROSITE" id="PS50166">
    <property type="entry name" value="IMPORTIN_B_NT"/>
    <property type="match status" value="1"/>
</dbReference>
<feature type="repeat" description="HEAT" evidence="8">
    <location>
        <begin position="387"/>
        <end position="426"/>
    </location>
</feature>
<evidence type="ECO:0000256" key="1">
    <source>
        <dbReference type="ARBA" id="ARBA00004123"/>
    </source>
</evidence>
<accession>A0AAE0ESP0</accession>
<dbReference type="PROSITE" id="PS50077">
    <property type="entry name" value="HEAT_REPEAT"/>
    <property type="match status" value="1"/>
</dbReference>
<feature type="domain" description="Importin N-terminal" evidence="9">
    <location>
        <begin position="27"/>
        <end position="93"/>
    </location>
</feature>
<evidence type="ECO:0000256" key="4">
    <source>
        <dbReference type="ARBA" id="ARBA00022490"/>
    </source>
</evidence>
<proteinExistence type="predicted"/>
<dbReference type="Proteomes" id="UP001190700">
    <property type="component" value="Unassembled WGS sequence"/>
</dbReference>
<evidence type="ECO:0000256" key="2">
    <source>
        <dbReference type="ARBA" id="ARBA00004496"/>
    </source>
</evidence>
<dbReference type="SMART" id="SM01349">
    <property type="entry name" value="TOG"/>
    <property type="match status" value="1"/>
</dbReference>
<evidence type="ECO:0000256" key="8">
    <source>
        <dbReference type="PROSITE-ProRule" id="PRU00103"/>
    </source>
</evidence>
<evidence type="ECO:0000256" key="6">
    <source>
        <dbReference type="ARBA" id="ARBA00022927"/>
    </source>
</evidence>
<keyword evidence="3" id="KW-0813">Transport</keyword>
<gene>
    <name evidence="10" type="ORF">CYMTET_50914</name>
</gene>
<keyword evidence="11" id="KW-1185">Reference proteome</keyword>
<evidence type="ECO:0000256" key="5">
    <source>
        <dbReference type="ARBA" id="ARBA00022737"/>
    </source>
</evidence>
<dbReference type="SUPFAM" id="SSF48371">
    <property type="entry name" value="ARM repeat"/>
    <property type="match status" value="1"/>
</dbReference>
<dbReference type="Pfam" id="PF25780">
    <property type="entry name" value="TPR_IPO5"/>
    <property type="match status" value="1"/>
</dbReference>
<dbReference type="GO" id="GO:0006606">
    <property type="term" value="P:protein import into nucleus"/>
    <property type="evidence" value="ECO:0007669"/>
    <property type="project" value="InterPro"/>
</dbReference>
<evidence type="ECO:0000259" key="9">
    <source>
        <dbReference type="PROSITE" id="PS50166"/>
    </source>
</evidence>